<keyword evidence="3" id="KW-1185">Reference proteome</keyword>
<dbReference type="AlphaFoldDB" id="A0A1L0BTL1"/>
<evidence type="ECO:0000313" key="2">
    <source>
        <dbReference type="EMBL" id="SGZ54603.1"/>
    </source>
</evidence>
<evidence type="ECO:0000256" key="1">
    <source>
        <dbReference type="SAM" id="SignalP"/>
    </source>
</evidence>
<name>A0A1L0BTL1_9ASCO</name>
<dbReference type="OrthoDB" id="4076141at2759"/>
<reference evidence="2 3" key="1">
    <citation type="submission" date="2016-10" db="EMBL/GenBank/DDBJ databases">
        <authorList>
            <person name="de Groot N.N."/>
        </authorList>
    </citation>
    <scope>NUCLEOTIDE SEQUENCE [LARGE SCALE GENOMIC DNA]</scope>
    <source>
        <strain evidence="2 3">CBS 141442</strain>
    </source>
</reference>
<organism evidence="2 3">
    <name type="scientific">Sungouiella intermedia</name>
    <dbReference type="NCBI Taxonomy" id="45354"/>
    <lineage>
        <taxon>Eukaryota</taxon>
        <taxon>Fungi</taxon>
        <taxon>Dikarya</taxon>
        <taxon>Ascomycota</taxon>
        <taxon>Saccharomycotina</taxon>
        <taxon>Pichiomycetes</taxon>
        <taxon>Metschnikowiaceae</taxon>
        <taxon>Sungouiella</taxon>
    </lineage>
</organism>
<feature type="signal peptide" evidence="1">
    <location>
        <begin position="1"/>
        <end position="15"/>
    </location>
</feature>
<evidence type="ECO:0000313" key="3">
    <source>
        <dbReference type="Proteomes" id="UP000182334"/>
    </source>
</evidence>
<keyword evidence="1" id="KW-0732">Signal</keyword>
<sequence>MNALLLIVFIIPIIATPLANQAVHKVSIHDHPKDMVSSMLYNTYSEVFDLGKTPKALAKLNSQSIFLQLSRKPECLEQSLVRFFLKTVTLTQRNYQASECRINTSDRHFSVLRPTFNPLAILHGSLESGHDELKHKTQLYIESLPIAQIGFYNYSALDYDFECLARHHELMQILYRETLLEAKLKKVVNVPEKCSFANVNPAFGTDYISEVTVEIPVNGTFECKLGTSPTCRKSIATSRNSRYKHFD</sequence>
<feature type="chain" id="PRO_5013221951" evidence="1">
    <location>
        <begin position="16"/>
        <end position="247"/>
    </location>
</feature>
<dbReference type="EMBL" id="LT635759">
    <property type="protein sequence ID" value="SGZ54603.1"/>
    <property type="molecule type" value="Genomic_DNA"/>
</dbReference>
<proteinExistence type="predicted"/>
<protein>
    <submittedName>
        <fullName evidence="2">CIC11C00000002259</fullName>
    </submittedName>
</protein>
<dbReference type="Proteomes" id="UP000182334">
    <property type="component" value="Chromosome IV"/>
</dbReference>
<gene>
    <name evidence="2" type="ORF">SAMEA4029010_CIC11G00000002259</name>
</gene>
<accession>A0A1L0BTL1</accession>